<dbReference type="PANTHER" id="PTHR33053">
    <property type="entry name" value="PROTEIN, PUTATIVE-RELATED"/>
    <property type="match status" value="1"/>
</dbReference>
<accession>A0AAV0XP55</accession>
<keyword evidence="2" id="KW-1185">Reference proteome</keyword>
<proteinExistence type="predicted"/>
<comment type="caution">
    <text evidence="1">The sequence shown here is derived from an EMBL/GenBank/DDBJ whole genome shotgun (WGS) entry which is preliminary data.</text>
</comment>
<dbReference type="PANTHER" id="PTHR33053:SF9">
    <property type="entry name" value="AGAP000105-PA"/>
    <property type="match status" value="1"/>
</dbReference>
<reference evidence="1 2" key="1">
    <citation type="submission" date="2023-01" db="EMBL/GenBank/DDBJ databases">
        <authorList>
            <person name="Whitehead M."/>
        </authorList>
    </citation>
    <scope>NUCLEOTIDE SEQUENCE [LARGE SCALE GENOMIC DNA]</scope>
</reference>
<dbReference type="Proteomes" id="UP001160148">
    <property type="component" value="Unassembled WGS sequence"/>
</dbReference>
<evidence type="ECO:0008006" key="3">
    <source>
        <dbReference type="Google" id="ProtNLM"/>
    </source>
</evidence>
<protein>
    <recommendedName>
        <fullName evidence="3">DUF4806 domain-containing protein</fullName>
    </recommendedName>
</protein>
<evidence type="ECO:0000313" key="1">
    <source>
        <dbReference type="EMBL" id="CAI6369898.1"/>
    </source>
</evidence>
<sequence length="345" mass="39250">MIKTTSYRTKHRRLQKELQILEWSSTSEIPDSCFVKETVLSPQNINNDCINKCIYTSICGAPEHRNNIKNTPLYKTCDNNLNQDILSNVICTQGDADSNSILIPLTKSSVYSENIKNKLKAWMVNFNVPHNASNALLKILKNDANLNFLPVDSRTLLQSGSTKVFNIREIEPNGIYYHFGLETGIDMYSKIFSLDDIISIVIGIDGLPLSKSSSSQFWPILAYIFPYNKNVFPIGIYYGHEKPLDSNIFIKDFVAEMLRLSTHGIVIDNITKKVIIKAICCDALARSFLMRIKGHSGYFSCSRCVIEGDYLENRVCFPFIDNCGKRTHYDYITMKDEEHHTSSII</sequence>
<organism evidence="1 2">
    <name type="scientific">Macrosiphum euphorbiae</name>
    <name type="common">potato aphid</name>
    <dbReference type="NCBI Taxonomy" id="13131"/>
    <lineage>
        <taxon>Eukaryota</taxon>
        <taxon>Metazoa</taxon>
        <taxon>Ecdysozoa</taxon>
        <taxon>Arthropoda</taxon>
        <taxon>Hexapoda</taxon>
        <taxon>Insecta</taxon>
        <taxon>Pterygota</taxon>
        <taxon>Neoptera</taxon>
        <taxon>Paraneoptera</taxon>
        <taxon>Hemiptera</taxon>
        <taxon>Sternorrhyncha</taxon>
        <taxon>Aphidomorpha</taxon>
        <taxon>Aphidoidea</taxon>
        <taxon>Aphididae</taxon>
        <taxon>Macrosiphini</taxon>
        <taxon>Macrosiphum</taxon>
    </lineage>
</organism>
<evidence type="ECO:0000313" key="2">
    <source>
        <dbReference type="Proteomes" id="UP001160148"/>
    </source>
</evidence>
<name>A0AAV0XP55_9HEMI</name>
<dbReference type="EMBL" id="CARXXK010000117">
    <property type="protein sequence ID" value="CAI6369898.1"/>
    <property type="molecule type" value="Genomic_DNA"/>
</dbReference>
<gene>
    <name evidence="1" type="ORF">MEUPH1_LOCUS24082</name>
</gene>
<dbReference type="AlphaFoldDB" id="A0AAV0XP55"/>